<dbReference type="Pfam" id="PF00005">
    <property type="entry name" value="ABC_tran"/>
    <property type="match status" value="1"/>
</dbReference>
<dbReference type="InterPro" id="IPR017871">
    <property type="entry name" value="ABC_transporter-like_CS"/>
</dbReference>
<dbReference type="SMART" id="SM00382">
    <property type="entry name" value="AAA"/>
    <property type="match status" value="1"/>
</dbReference>
<feature type="domain" description="ABC transporter" evidence="8">
    <location>
        <begin position="8"/>
        <end position="256"/>
    </location>
</feature>
<dbReference type="Pfam" id="PF08352">
    <property type="entry name" value="oligo_HPY"/>
    <property type="match status" value="1"/>
</dbReference>
<dbReference type="InterPro" id="IPR003593">
    <property type="entry name" value="AAA+_ATPase"/>
</dbReference>
<reference evidence="9" key="1">
    <citation type="submission" date="2024-06" db="EMBL/GenBank/DDBJ databases">
        <title>Kribbella sp. strain HUAS MG21 genome sequences.</title>
        <authorList>
            <person name="Mo P."/>
        </authorList>
    </citation>
    <scope>NUCLEOTIDE SEQUENCE</scope>
    <source>
        <strain evidence="9">HUAS MG21</strain>
    </source>
</reference>
<evidence type="ECO:0000256" key="4">
    <source>
        <dbReference type="ARBA" id="ARBA00022475"/>
    </source>
</evidence>
<keyword evidence="3" id="KW-0813">Transport</keyword>
<dbReference type="PROSITE" id="PS00211">
    <property type="entry name" value="ABC_TRANSPORTER_1"/>
    <property type="match status" value="1"/>
</dbReference>
<evidence type="ECO:0000256" key="5">
    <source>
        <dbReference type="ARBA" id="ARBA00022741"/>
    </source>
</evidence>
<dbReference type="GO" id="GO:0005886">
    <property type="term" value="C:plasma membrane"/>
    <property type="evidence" value="ECO:0007669"/>
    <property type="project" value="UniProtKB-SubCell"/>
</dbReference>
<gene>
    <name evidence="9" type="ORF">ABN611_26605</name>
</gene>
<dbReference type="Gene3D" id="3.40.50.300">
    <property type="entry name" value="P-loop containing nucleotide triphosphate hydrolases"/>
    <property type="match status" value="1"/>
</dbReference>
<dbReference type="GO" id="GO:0015833">
    <property type="term" value="P:peptide transport"/>
    <property type="evidence" value="ECO:0007669"/>
    <property type="project" value="InterPro"/>
</dbReference>
<keyword evidence="7" id="KW-0472">Membrane</keyword>
<keyword evidence="5" id="KW-0547">Nucleotide-binding</keyword>
<evidence type="ECO:0000256" key="6">
    <source>
        <dbReference type="ARBA" id="ARBA00022840"/>
    </source>
</evidence>
<evidence type="ECO:0000256" key="7">
    <source>
        <dbReference type="ARBA" id="ARBA00023136"/>
    </source>
</evidence>
<dbReference type="CDD" id="cd03257">
    <property type="entry name" value="ABC_NikE_OppD_transporters"/>
    <property type="match status" value="1"/>
</dbReference>
<dbReference type="InterPro" id="IPR027417">
    <property type="entry name" value="P-loop_NTPase"/>
</dbReference>
<dbReference type="RefSeq" id="WP_350274972.1">
    <property type="nucleotide sequence ID" value="NZ_CP158165.1"/>
</dbReference>
<dbReference type="PANTHER" id="PTHR43297">
    <property type="entry name" value="OLIGOPEPTIDE TRANSPORT ATP-BINDING PROTEIN APPD"/>
    <property type="match status" value="1"/>
</dbReference>
<dbReference type="AlphaFoldDB" id="A0AAU7T5M7"/>
<dbReference type="SUPFAM" id="SSF52540">
    <property type="entry name" value="P-loop containing nucleoside triphosphate hydrolases"/>
    <property type="match status" value="1"/>
</dbReference>
<keyword evidence="6 9" id="KW-0067">ATP-binding</keyword>
<evidence type="ECO:0000256" key="3">
    <source>
        <dbReference type="ARBA" id="ARBA00022448"/>
    </source>
</evidence>
<dbReference type="EMBL" id="CP158165">
    <property type="protein sequence ID" value="XBV22126.1"/>
    <property type="molecule type" value="Genomic_DNA"/>
</dbReference>
<keyword evidence="4" id="KW-1003">Cell membrane</keyword>
<evidence type="ECO:0000256" key="1">
    <source>
        <dbReference type="ARBA" id="ARBA00004202"/>
    </source>
</evidence>
<sequence>MTVPEAALDVSGLVVDLPGREGPVRVVDDVSFTITPATTVGLIGESGSGKTMTANAVIDLLPAGARTGGTLRWQGEDLLRASRTRRRAVRGHEIAMIFQDPLAALNPTQTVGRQVGEILRRAGRPSDQVRRRVIELLDRAGIPEPAARLRNYPHEFSGGMRQRAMIALALAGSPALLLADEPTTALDVTVQARILRLLRDIQEDEGLAMLLVSHDLRVVNHVAHQVVVMYAGRVAERGPTTKVLSKPAHPYTRALVDSVPAVRTRTALAHPLPGTPATPANRPAGCAFHPRCPLARDVCRTEQPAVREFGSGRWSACHFAEELVG</sequence>
<evidence type="ECO:0000313" key="9">
    <source>
        <dbReference type="EMBL" id="XBV22126.1"/>
    </source>
</evidence>
<comment type="similarity">
    <text evidence="2">Belongs to the ABC transporter superfamily.</text>
</comment>
<dbReference type="GO" id="GO:0016887">
    <property type="term" value="F:ATP hydrolysis activity"/>
    <property type="evidence" value="ECO:0007669"/>
    <property type="project" value="InterPro"/>
</dbReference>
<evidence type="ECO:0000259" key="8">
    <source>
        <dbReference type="PROSITE" id="PS50893"/>
    </source>
</evidence>
<accession>A0AAU7T5M7</accession>
<protein>
    <submittedName>
        <fullName evidence="9">ABC transporter ATP-binding protein</fullName>
    </submittedName>
</protein>
<dbReference type="GO" id="GO:0005524">
    <property type="term" value="F:ATP binding"/>
    <property type="evidence" value="ECO:0007669"/>
    <property type="project" value="UniProtKB-KW"/>
</dbReference>
<organism evidence="9">
    <name type="scientific">Kribbella sp. HUAS MG21</name>
    <dbReference type="NCBI Taxonomy" id="3160966"/>
    <lineage>
        <taxon>Bacteria</taxon>
        <taxon>Bacillati</taxon>
        <taxon>Actinomycetota</taxon>
        <taxon>Actinomycetes</taxon>
        <taxon>Propionibacteriales</taxon>
        <taxon>Kribbellaceae</taxon>
        <taxon>Kribbella</taxon>
    </lineage>
</organism>
<dbReference type="InterPro" id="IPR003439">
    <property type="entry name" value="ABC_transporter-like_ATP-bd"/>
</dbReference>
<dbReference type="NCBIfam" id="TIGR01727">
    <property type="entry name" value="oligo_HPY"/>
    <property type="match status" value="1"/>
</dbReference>
<evidence type="ECO:0000256" key="2">
    <source>
        <dbReference type="ARBA" id="ARBA00005417"/>
    </source>
</evidence>
<dbReference type="InterPro" id="IPR013563">
    <property type="entry name" value="Oligopep_ABC_C"/>
</dbReference>
<comment type="subcellular location">
    <subcellularLocation>
        <location evidence="1">Cell membrane</location>
        <topology evidence="1">Peripheral membrane protein</topology>
    </subcellularLocation>
</comment>
<name>A0AAU7T5M7_9ACTN</name>
<dbReference type="PANTHER" id="PTHR43297:SF2">
    <property type="entry name" value="DIPEPTIDE TRANSPORT ATP-BINDING PROTEIN DPPD"/>
    <property type="match status" value="1"/>
</dbReference>
<dbReference type="FunFam" id="3.40.50.300:FF:000016">
    <property type="entry name" value="Oligopeptide ABC transporter ATP-binding component"/>
    <property type="match status" value="1"/>
</dbReference>
<proteinExistence type="inferred from homology"/>
<dbReference type="PROSITE" id="PS50893">
    <property type="entry name" value="ABC_TRANSPORTER_2"/>
    <property type="match status" value="1"/>
</dbReference>
<dbReference type="InterPro" id="IPR050388">
    <property type="entry name" value="ABC_Ni/Peptide_Import"/>
</dbReference>